<evidence type="ECO:0000256" key="2">
    <source>
        <dbReference type="SAM" id="MobiDB-lite"/>
    </source>
</evidence>
<organism evidence="3 4">
    <name type="scientific">Bemisia tabaci</name>
    <name type="common">Sweetpotato whitefly</name>
    <name type="synonym">Aleurodes tabaci</name>
    <dbReference type="NCBI Taxonomy" id="7038"/>
    <lineage>
        <taxon>Eukaryota</taxon>
        <taxon>Metazoa</taxon>
        <taxon>Ecdysozoa</taxon>
        <taxon>Arthropoda</taxon>
        <taxon>Hexapoda</taxon>
        <taxon>Insecta</taxon>
        <taxon>Pterygota</taxon>
        <taxon>Neoptera</taxon>
        <taxon>Paraneoptera</taxon>
        <taxon>Hemiptera</taxon>
        <taxon>Sternorrhyncha</taxon>
        <taxon>Aleyrodoidea</taxon>
        <taxon>Aleyrodidae</taxon>
        <taxon>Aleyrodinae</taxon>
        <taxon>Bemisia</taxon>
    </lineage>
</organism>
<evidence type="ECO:0000256" key="1">
    <source>
        <dbReference type="SAM" id="Coils"/>
    </source>
</evidence>
<protein>
    <submittedName>
        <fullName evidence="3">Uncharacterized protein</fullName>
    </submittedName>
</protein>
<evidence type="ECO:0000313" key="4">
    <source>
        <dbReference type="Proteomes" id="UP001152759"/>
    </source>
</evidence>
<dbReference type="PANTHER" id="PTHR33663">
    <property type="entry name" value="COILED-COIL DOMAIN-CONTAINING PROTEIN 177"/>
    <property type="match status" value="1"/>
</dbReference>
<reference evidence="3" key="1">
    <citation type="submission" date="2021-12" db="EMBL/GenBank/DDBJ databases">
        <authorList>
            <person name="King R."/>
        </authorList>
    </citation>
    <scope>NUCLEOTIDE SEQUENCE</scope>
</reference>
<dbReference type="Pfam" id="PF15558">
    <property type="entry name" value="DUF4659"/>
    <property type="match status" value="1"/>
</dbReference>
<dbReference type="AlphaFoldDB" id="A0A9P0F4A2"/>
<dbReference type="PANTHER" id="PTHR33663:SF2">
    <property type="entry name" value="COILED-COIL DOMAIN-CONTAINING PROTEIN 177"/>
    <property type="match status" value="1"/>
</dbReference>
<dbReference type="InterPro" id="IPR029090">
    <property type="entry name" value="DUF4659"/>
</dbReference>
<keyword evidence="4" id="KW-1185">Reference proteome</keyword>
<feature type="compositionally biased region" description="Low complexity" evidence="2">
    <location>
        <begin position="115"/>
        <end position="130"/>
    </location>
</feature>
<dbReference type="EMBL" id="OU963865">
    <property type="protein sequence ID" value="CAH0388340.1"/>
    <property type="molecule type" value="Genomic_DNA"/>
</dbReference>
<name>A0A9P0F4A2_BEMTA</name>
<sequence length="610" mass="72268">MKKKVSYNEKNLKMVTPQRNQVYFKMRACIIFISRCLKKKKTKGSKCKSFISGTKLKTFDGKESKNKQVAFEENLKKEKKIDAKTRSKPAAGKNARQKYYDEKENSSRRRDGNESCSSRGSSQRNSGGSVRSKRCSQQTEVSKPKRKLNEHRKSKYGRSESDEIRENEKERNEDQIKNLTENKPRGSHEHSCSVMDTCGKKSNILRNSFVSSLRATPMNISNHDLRILESMAMKKEQERANKELAYQVQQRWEADRLAKAKFENELKNKWQKYIQEKRQLEQNMNRLKMEEVKLSLHESQKILEENLRMRDEKVQRSLQEMERKRMLETMTRHEQCENRKTQLNANQHQQKSLDTLKRFHHIEEMDNKLEQAEINRQQLKANTYKKIVSGNRLKCLKHMTRMEELLTNEAITRKQKLEECHRREERAWQRYTDQVHSRLQQLKMNSALRELRSEQVRSLARELDQGLERWQDHVMILQWQAVQRAEASASIQLQTKRLRTECENRERQLQHAQRFKRVKAFEAEKEKGLRELITAKESRIRALQLKKERDILECKAAAHSTAELREHLRESLTPETFDRKVTKVAVEMRVCNRPATASPTMMGKSHIRLG</sequence>
<feature type="compositionally biased region" description="Basic and acidic residues" evidence="2">
    <location>
        <begin position="98"/>
        <end position="113"/>
    </location>
</feature>
<keyword evidence="1" id="KW-0175">Coiled coil</keyword>
<evidence type="ECO:0000313" key="3">
    <source>
        <dbReference type="EMBL" id="CAH0388340.1"/>
    </source>
</evidence>
<feature type="compositionally biased region" description="Basic and acidic residues" evidence="2">
    <location>
        <begin position="157"/>
        <end position="191"/>
    </location>
</feature>
<proteinExistence type="predicted"/>
<accession>A0A9P0F4A2</accession>
<feature type="region of interest" description="Disordered" evidence="2">
    <location>
        <begin position="80"/>
        <end position="194"/>
    </location>
</feature>
<dbReference type="Proteomes" id="UP001152759">
    <property type="component" value="Chromosome 4"/>
</dbReference>
<gene>
    <name evidence="3" type="ORF">BEMITA_LOCUS7257</name>
</gene>
<feature type="coiled-coil region" evidence="1">
    <location>
        <begin position="263"/>
        <end position="324"/>
    </location>
</feature>
<feature type="compositionally biased region" description="Basic residues" evidence="2">
    <location>
        <begin position="144"/>
        <end position="156"/>
    </location>
</feature>